<evidence type="ECO:0000256" key="3">
    <source>
        <dbReference type="ARBA" id="ARBA00022801"/>
    </source>
</evidence>
<keyword evidence="3" id="KW-0378">Hydrolase</keyword>
<dbReference type="AlphaFoldDB" id="A0A6L2MBD5"/>
<dbReference type="EMBL" id="BKCJ010006015">
    <property type="protein sequence ID" value="GEU69874.1"/>
    <property type="molecule type" value="Genomic_DNA"/>
</dbReference>
<protein>
    <recommendedName>
        <fullName evidence="1">glycerophosphodiester phosphodiesterase</fullName>
        <ecNumber evidence="1">3.1.4.46</ecNumber>
    </recommendedName>
</protein>
<dbReference type="SUPFAM" id="SSF51695">
    <property type="entry name" value="PLC-like phosphodiesterases"/>
    <property type="match status" value="1"/>
</dbReference>
<name>A0A6L2MBD5_TANCI</name>
<accession>A0A6L2MBD5</accession>
<evidence type="ECO:0000256" key="1">
    <source>
        <dbReference type="ARBA" id="ARBA00012247"/>
    </source>
</evidence>
<sequence>MATKAVHVSDVPNLDQVPENAAPCSIYGTRLPTGVDVSNGGNKSSKFVVIGHRGHGMNILQSADRRMKAFKENSILSFNNAAKHPIDFIEFDVQVSKDDVAIIFHDDTILFQEHGIVGEKRVTDLTLNEFFSYGPQRDDGKVGKSLARKVNAREIKESNLSLLTYGKLNNFPETVHVQHLMGIDGVIVDLVEEITRAVWPWRC</sequence>
<feature type="domain" description="GP-PDE" evidence="5">
    <location>
        <begin position="47"/>
        <end position="203"/>
    </location>
</feature>
<evidence type="ECO:0000256" key="4">
    <source>
        <dbReference type="ARBA" id="ARBA00047512"/>
    </source>
</evidence>
<dbReference type="Gene3D" id="3.20.20.190">
    <property type="entry name" value="Phosphatidylinositol (PI) phosphodiesterase"/>
    <property type="match status" value="1"/>
</dbReference>
<gene>
    <name evidence="6" type="ORF">Tci_041852</name>
</gene>
<dbReference type="PROSITE" id="PS51704">
    <property type="entry name" value="GP_PDE"/>
    <property type="match status" value="1"/>
</dbReference>
<comment type="catalytic activity">
    <reaction evidence="4">
        <text>a sn-glycero-3-phosphodiester + H2O = an alcohol + sn-glycerol 3-phosphate + H(+)</text>
        <dbReference type="Rhea" id="RHEA:12969"/>
        <dbReference type="ChEBI" id="CHEBI:15377"/>
        <dbReference type="ChEBI" id="CHEBI:15378"/>
        <dbReference type="ChEBI" id="CHEBI:30879"/>
        <dbReference type="ChEBI" id="CHEBI:57597"/>
        <dbReference type="ChEBI" id="CHEBI:83408"/>
        <dbReference type="EC" id="3.1.4.46"/>
    </reaction>
</comment>
<dbReference type="GO" id="GO:0046475">
    <property type="term" value="P:glycerophospholipid catabolic process"/>
    <property type="evidence" value="ECO:0007669"/>
    <property type="project" value="TreeGrafter"/>
</dbReference>
<dbReference type="Pfam" id="PF03009">
    <property type="entry name" value="GDPD"/>
    <property type="match status" value="1"/>
</dbReference>
<dbReference type="InterPro" id="IPR017946">
    <property type="entry name" value="PLC-like_Pdiesterase_TIM-brl"/>
</dbReference>
<organism evidence="6">
    <name type="scientific">Tanacetum cinerariifolium</name>
    <name type="common">Dalmatian daisy</name>
    <name type="synonym">Chrysanthemum cinerariifolium</name>
    <dbReference type="NCBI Taxonomy" id="118510"/>
    <lineage>
        <taxon>Eukaryota</taxon>
        <taxon>Viridiplantae</taxon>
        <taxon>Streptophyta</taxon>
        <taxon>Embryophyta</taxon>
        <taxon>Tracheophyta</taxon>
        <taxon>Spermatophyta</taxon>
        <taxon>Magnoliopsida</taxon>
        <taxon>eudicotyledons</taxon>
        <taxon>Gunneridae</taxon>
        <taxon>Pentapetalae</taxon>
        <taxon>asterids</taxon>
        <taxon>campanulids</taxon>
        <taxon>Asterales</taxon>
        <taxon>Asteraceae</taxon>
        <taxon>Asteroideae</taxon>
        <taxon>Anthemideae</taxon>
        <taxon>Anthemidinae</taxon>
        <taxon>Tanacetum</taxon>
    </lineage>
</organism>
<keyword evidence="2" id="KW-0319">Glycerol metabolism</keyword>
<dbReference type="InterPro" id="IPR051578">
    <property type="entry name" value="GDPD"/>
</dbReference>
<evidence type="ECO:0000259" key="5">
    <source>
        <dbReference type="PROSITE" id="PS51704"/>
    </source>
</evidence>
<dbReference type="InterPro" id="IPR030395">
    <property type="entry name" value="GP_PDE_dom"/>
</dbReference>
<proteinExistence type="predicted"/>
<dbReference type="PANTHER" id="PTHR22958">
    <property type="entry name" value="GLYCEROPHOSPHORYL DIESTER PHOSPHODIESTERASE"/>
    <property type="match status" value="1"/>
</dbReference>
<dbReference type="PANTHER" id="PTHR22958:SF1">
    <property type="entry name" value="GLYCEROPHOSPHOCHOLINE PHOSPHODIESTERASE GPCPD1"/>
    <property type="match status" value="1"/>
</dbReference>
<comment type="caution">
    <text evidence="6">The sequence shown here is derived from an EMBL/GenBank/DDBJ whole genome shotgun (WGS) entry which is preliminary data.</text>
</comment>
<dbReference type="GO" id="GO:0008889">
    <property type="term" value="F:glycerophosphodiester phosphodiesterase activity"/>
    <property type="evidence" value="ECO:0007669"/>
    <property type="project" value="UniProtKB-EC"/>
</dbReference>
<dbReference type="EC" id="3.1.4.46" evidence="1"/>
<evidence type="ECO:0000256" key="2">
    <source>
        <dbReference type="ARBA" id="ARBA00022798"/>
    </source>
</evidence>
<reference evidence="6" key="1">
    <citation type="journal article" date="2019" name="Sci. Rep.">
        <title>Draft genome of Tanacetum cinerariifolium, the natural source of mosquito coil.</title>
        <authorList>
            <person name="Yamashiro T."/>
            <person name="Shiraishi A."/>
            <person name="Satake H."/>
            <person name="Nakayama K."/>
        </authorList>
    </citation>
    <scope>NUCLEOTIDE SEQUENCE</scope>
</reference>
<evidence type="ECO:0000313" key="6">
    <source>
        <dbReference type="EMBL" id="GEU69874.1"/>
    </source>
</evidence>
<dbReference type="GO" id="GO:0006071">
    <property type="term" value="P:glycerol metabolic process"/>
    <property type="evidence" value="ECO:0007669"/>
    <property type="project" value="UniProtKB-KW"/>
</dbReference>